<dbReference type="PRINTS" id="PR00261">
    <property type="entry name" value="LDLRECEPTOR"/>
</dbReference>
<dbReference type="Pfam" id="PF00057">
    <property type="entry name" value="Ldl_recept_a"/>
    <property type="match status" value="2"/>
</dbReference>
<feature type="disulfide bond" evidence="8">
    <location>
        <begin position="61"/>
        <end position="76"/>
    </location>
</feature>
<feature type="region of interest" description="Disordered" evidence="9">
    <location>
        <begin position="179"/>
        <end position="201"/>
    </location>
</feature>
<comment type="subcellular location">
    <subcellularLocation>
        <location evidence="2">Endomembrane system</location>
    </subcellularLocation>
    <subcellularLocation>
        <location evidence="1">Membrane</location>
        <topology evidence="1">Single-pass membrane protein</topology>
    </subcellularLocation>
</comment>
<evidence type="ECO:0000256" key="4">
    <source>
        <dbReference type="ARBA" id="ARBA00022737"/>
    </source>
</evidence>
<dbReference type="InterPro" id="IPR036055">
    <property type="entry name" value="LDL_receptor-like_sf"/>
</dbReference>
<dbReference type="InterPro" id="IPR050685">
    <property type="entry name" value="LDLR"/>
</dbReference>
<evidence type="ECO:0000256" key="2">
    <source>
        <dbReference type="ARBA" id="ARBA00004308"/>
    </source>
</evidence>
<evidence type="ECO:0000256" key="9">
    <source>
        <dbReference type="SAM" id="MobiDB-lite"/>
    </source>
</evidence>
<keyword evidence="6 10" id="KW-0472">Membrane</keyword>
<keyword evidence="12" id="KW-1185">Reference proteome</keyword>
<evidence type="ECO:0000313" key="12">
    <source>
        <dbReference type="Proteomes" id="UP001177023"/>
    </source>
</evidence>
<dbReference type="InterPro" id="IPR002172">
    <property type="entry name" value="LDrepeatLR_classA_rpt"/>
</dbReference>
<evidence type="ECO:0000256" key="5">
    <source>
        <dbReference type="ARBA" id="ARBA00022989"/>
    </source>
</evidence>
<feature type="transmembrane region" description="Helical" evidence="10">
    <location>
        <begin position="126"/>
        <end position="148"/>
    </location>
</feature>
<sequence>MLRNIRGMICLTPEQICDGIAHCPDRWDEEEFCRDACKEKEFPCALKNSTLSMCLPQDAVCDGVRDCPDGEDEQGCKDLDECRGSAMMCKAEGKCLPARKICDGVNDCTDGSDEQLEKLARDNGVLIVYSFFGFLIGFGSGGFVLFILSMSMRRCIYYHWYRAVKKRRELVDELRSSGKERPAVVQQGPPMVMNGSDEASRRPMPMDPPAISVAKPTEQILPSVPQENPQVSKKGPIGRFFDRFHHTSAPPAQPSNMQTAQPRLQAPVENVVPDETEENDTLKKLLKERRKMISESAVQQSQNAKQTGAESQTYVGEYVDFARPADED</sequence>
<dbReference type="GO" id="GO:0012505">
    <property type="term" value="C:endomembrane system"/>
    <property type="evidence" value="ECO:0007669"/>
    <property type="project" value="UniProtKB-SubCell"/>
</dbReference>
<keyword evidence="4" id="KW-0677">Repeat</keyword>
<evidence type="ECO:0000256" key="8">
    <source>
        <dbReference type="PROSITE-ProRule" id="PRU00124"/>
    </source>
</evidence>
<dbReference type="Gene3D" id="4.10.400.10">
    <property type="entry name" value="Low-density Lipoprotein Receptor"/>
    <property type="match status" value="2"/>
</dbReference>
<evidence type="ECO:0000256" key="10">
    <source>
        <dbReference type="SAM" id="Phobius"/>
    </source>
</evidence>
<protein>
    <submittedName>
        <fullName evidence="11">Uncharacterized protein</fullName>
    </submittedName>
</protein>
<dbReference type="PANTHER" id="PTHR24270">
    <property type="entry name" value="LOW-DENSITY LIPOPROTEIN RECEPTOR-RELATED"/>
    <property type="match status" value="1"/>
</dbReference>
<name>A0AA36CT96_9BILA</name>
<dbReference type="AlphaFoldDB" id="A0AA36CT96"/>
<proteinExistence type="predicted"/>
<dbReference type="Proteomes" id="UP001177023">
    <property type="component" value="Unassembled WGS sequence"/>
</dbReference>
<accession>A0AA36CT96</accession>
<gene>
    <name evidence="11" type="ORF">MSPICULIGERA_LOCUS12955</name>
</gene>
<evidence type="ECO:0000313" key="11">
    <source>
        <dbReference type="EMBL" id="CAJ0574623.1"/>
    </source>
</evidence>
<dbReference type="SUPFAM" id="SSF57424">
    <property type="entry name" value="LDL receptor-like module"/>
    <property type="match status" value="2"/>
</dbReference>
<comment type="caution">
    <text evidence="8">Lacks conserved residue(s) required for the propagation of feature annotation.</text>
</comment>
<reference evidence="11" key="1">
    <citation type="submission" date="2023-06" db="EMBL/GenBank/DDBJ databases">
        <authorList>
            <person name="Delattre M."/>
        </authorList>
    </citation>
    <scope>NUCLEOTIDE SEQUENCE</scope>
    <source>
        <strain evidence="11">AF72</strain>
    </source>
</reference>
<feature type="compositionally biased region" description="Polar residues" evidence="9">
    <location>
        <begin position="296"/>
        <end position="314"/>
    </location>
</feature>
<dbReference type="PROSITE" id="PS50068">
    <property type="entry name" value="LDLRA_2"/>
    <property type="match status" value="2"/>
</dbReference>
<evidence type="ECO:0000256" key="7">
    <source>
        <dbReference type="ARBA" id="ARBA00023157"/>
    </source>
</evidence>
<comment type="caution">
    <text evidence="11">The sequence shown here is derived from an EMBL/GenBank/DDBJ whole genome shotgun (WGS) entry which is preliminary data.</text>
</comment>
<feature type="region of interest" description="Disordered" evidence="9">
    <location>
        <begin position="292"/>
        <end position="328"/>
    </location>
</feature>
<dbReference type="EMBL" id="CATQJA010002631">
    <property type="protein sequence ID" value="CAJ0574623.1"/>
    <property type="molecule type" value="Genomic_DNA"/>
</dbReference>
<keyword evidence="7 8" id="KW-1015">Disulfide bond</keyword>
<feature type="non-terminal residue" evidence="11">
    <location>
        <position position="328"/>
    </location>
</feature>
<dbReference type="InterPro" id="IPR023415">
    <property type="entry name" value="LDLR_class-A_CS"/>
</dbReference>
<keyword evidence="3 10" id="KW-0812">Transmembrane</keyword>
<evidence type="ECO:0000256" key="1">
    <source>
        <dbReference type="ARBA" id="ARBA00004167"/>
    </source>
</evidence>
<dbReference type="GO" id="GO:0016192">
    <property type="term" value="P:vesicle-mediated transport"/>
    <property type="evidence" value="ECO:0007669"/>
    <property type="project" value="UniProtKB-ARBA"/>
</dbReference>
<dbReference type="PROSITE" id="PS01209">
    <property type="entry name" value="LDLRA_1"/>
    <property type="match status" value="1"/>
</dbReference>
<evidence type="ECO:0000256" key="3">
    <source>
        <dbReference type="ARBA" id="ARBA00022692"/>
    </source>
</evidence>
<dbReference type="CDD" id="cd00112">
    <property type="entry name" value="LDLa"/>
    <property type="match status" value="2"/>
</dbReference>
<dbReference type="PANTHER" id="PTHR24270:SF62">
    <property type="entry name" value="LOW-DENSITY LIPOPROTEIN RECEPTOR-RELATED PROTEIN 2"/>
    <property type="match status" value="1"/>
</dbReference>
<dbReference type="SMART" id="SM00192">
    <property type="entry name" value="LDLa"/>
    <property type="match status" value="3"/>
</dbReference>
<evidence type="ECO:0000256" key="6">
    <source>
        <dbReference type="ARBA" id="ARBA00023136"/>
    </source>
</evidence>
<organism evidence="11 12">
    <name type="scientific">Mesorhabditis spiculigera</name>
    <dbReference type="NCBI Taxonomy" id="96644"/>
    <lineage>
        <taxon>Eukaryota</taxon>
        <taxon>Metazoa</taxon>
        <taxon>Ecdysozoa</taxon>
        <taxon>Nematoda</taxon>
        <taxon>Chromadorea</taxon>
        <taxon>Rhabditida</taxon>
        <taxon>Rhabditina</taxon>
        <taxon>Rhabditomorpha</taxon>
        <taxon>Rhabditoidea</taxon>
        <taxon>Rhabditidae</taxon>
        <taxon>Mesorhabditinae</taxon>
        <taxon>Mesorhabditis</taxon>
    </lineage>
</organism>
<keyword evidence="5 10" id="KW-1133">Transmembrane helix</keyword>
<dbReference type="GO" id="GO:0005886">
    <property type="term" value="C:plasma membrane"/>
    <property type="evidence" value="ECO:0007669"/>
    <property type="project" value="TreeGrafter"/>
</dbReference>